<reference evidence="2 3" key="1">
    <citation type="submission" date="2016-11" db="EMBL/GenBank/DDBJ databases">
        <authorList>
            <person name="Jaros S."/>
            <person name="Januszkiewicz K."/>
            <person name="Wedrychowicz H."/>
        </authorList>
    </citation>
    <scope>NUCLEOTIDE SEQUENCE [LARGE SCALE GENOMIC DNA]</scope>
    <source>
        <strain evidence="2 3">CGMCC 1.7049</strain>
    </source>
</reference>
<keyword evidence="3" id="KW-1185">Reference proteome</keyword>
<dbReference type="STRING" id="490188.SAMN04488068_1540"/>
<evidence type="ECO:0000313" key="2">
    <source>
        <dbReference type="EMBL" id="SHG82380.1"/>
    </source>
</evidence>
<dbReference type="RefSeq" id="WP_072896198.1">
    <property type="nucleotide sequence ID" value="NZ_FQWZ01000003.1"/>
</dbReference>
<proteinExistence type="predicted"/>
<dbReference type="AlphaFoldDB" id="A0A1M5MYG8"/>
<name>A0A1M5MYG8_9GAMM</name>
<gene>
    <name evidence="2" type="ORF">SAMN04488068_1540</name>
</gene>
<dbReference type="SUPFAM" id="SSF54909">
    <property type="entry name" value="Dimeric alpha+beta barrel"/>
    <property type="match status" value="1"/>
</dbReference>
<evidence type="ECO:0000259" key="1">
    <source>
        <dbReference type="Pfam" id="PF11695"/>
    </source>
</evidence>
<dbReference type="OrthoDB" id="2376237at2"/>
<dbReference type="InterPro" id="IPR021708">
    <property type="entry name" value="DUF3291"/>
</dbReference>
<dbReference type="Pfam" id="PF11695">
    <property type="entry name" value="DUF3291"/>
    <property type="match status" value="1"/>
</dbReference>
<organism evidence="2 3">
    <name type="scientific">Hydrocarboniphaga daqingensis</name>
    <dbReference type="NCBI Taxonomy" id="490188"/>
    <lineage>
        <taxon>Bacteria</taxon>
        <taxon>Pseudomonadati</taxon>
        <taxon>Pseudomonadota</taxon>
        <taxon>Gammaproteobacteria</taxon>
        <taxon>Nevskiales</taxon>
        <taxon>Nevskiaceae</taxon>
        <taxon>Hydrocarboniphaga</taxon>
    </lineage>
</organism>
<accession>A0A1M5MYG8</accession>
<feature type="domain" description="DUF3291" evidence="1">
    <location>
        <begin position="4"/>
        <end position="140"/>
    </location>
</feature>
<protein>
    <recommendedName>
        <fullName evidence="1">DUF3291 domain-containing protein</fullName>
    </recommendedName>
</protein>
<dbReference type="Gene3D" id="3.30.70.100">
    <property type="match status" value="1"/>
</dbReference>
<evidence type="ECO:0000313" key="3">
    <source>
        <dbReference type="Proteomes" id="UP000199758"/>
    </source>
</evidence>
<dbReference type="EMBL" id="FQWZ01000003">
    <property type="protein sequence ID" value="SHG82380.1"/>
    <property type="molecule type" value="Genomic_DNA"/>
</dbReference>
<dbReference type="InterPro" id="IPR011008">
    <property type="entry name" value="Dimeric_a/b-barrel"/>
</dbReference>
<sequence>MYELAQLNIASMKAPLESPLLADFVANLDRINQLAERSPGYVWRLQTDDGDATALRPFGDSVLVNLSVWRDLEALKAFVYDSDHVAIMRRRREWFDRMPQAFLVLWWVPQGHRPDVAEAQARLLHLQQHGATPAAFTFRDPFLPPA</sequence>
<dbReference type="Proteomes" id="UP000199758">
    <property type="component" value="Unassembled WGS sequence"/>
</dbReference>